<gene>
    <name evidence="2" type="ORF">GCM10023225_24000</name>
</gene>
<feature type="region of interest" description="Disordered" evidence="1">
    <location>
        <begin position="1"/>
        <end position="87"/>
    </location>
</feature>
<feature type="compositionally biased region" description="Gly residues" evidence="1">
    <location>
        <begin position="59"/>
        <end position="69"/>
    </location>
</feature>
<dbReference type="Proteomes" id="UP001501195">
    <property type="component" value="Unassembled WGS sequence"/>
</dbReference>
<organism evidence="2 3">
    <name type="scientific">Kineococcus glutinatus</name>
    <dbReference type="NCBI Taxonomy" id="1070872"/>
    <lineage>
        <taxon>Bacteria</taxon>
        <taxon>Bacillati</taxon>
        <taxon>Actinomycetota</taxon>
        <taxon>Actinomycetes</taxon>
        <taxon>Kineosporiales</taxon>
        <taxon>Kineosporiaceae</taxon>
        <taxon>Kineococcus</taxon>
    </lineage>
</organism>
<name>A0ABP9I088_9ACTN</name>
<comment type="caution">
    <text evidence="2">The sequence shown here is derived from an EMBL/GenBank/DDBJ whole genome shotgun (WGS) entry which is preliminary data.</text>
</comment>
<reference evidence="3" key="1">
    <citation type="journal article" date="2019" name="Int. J. Syst. Evol. Microbiol.">
        <title>The Global Catalogue of Microorganisms (GCM) 10K type strain sequencing project: providing services to taxonomists for standard genome sequencing and annotation.</title>
        <authorList>
            <consortium name="The Broad Institute Genomics Platform"/>
            <consortium name="The Broad Institute Genome Sequencing Center for Infectious Disease"/>
            <person name="Wu L."/>
            <person name="Ma J."/>
        </authorList>
    </citation>
    <scope>NUCLEOTIDE SEQUENCE [LARGE SCALE GENOMIC DNA]</scope>
    <source>
        <strain evidence="3">JCM 18126</strain>
    </source>
</reference>
<evidence type="ECO:0000313" key="2">
    <source>
        <dbReference type="EMBL" id="GAA4984010.1"/>
    </source>
</evidence>
<proteinExistence type="predicted"/>
<protein>
    <submittedName>
        <fullName evidence="2">Uncharacterized protein</fullName>
    </submittedName>
</protein>
<sequence length="87" mass="8575">MRHAQEGEDGEEQHVHPRPPGGGPGIEVVGVAQADAGQDEGGQPDGEREAPALARLARPGGGSGEGSGDGGDHPPILALSGWAVASP</sequence>
<keyword evidence="3" id="KW-1185">Reference proteome</keyword>
<evidence type="ECO:0000313" key="3">
    <source>
        <dbReference type="Proteomes" id="UP001501195"/>
    </source>
</evidence>
<dbReference type="EMBL" id="BAABIL010000371">
    <property type="protein sequence ID" value="GAA4984010.1"/>
    <property type="molecule type" value="Genomic_DNA"/>
</dbReference>
<evidence type="ECO:0000256" key="1">
    <source>
        <dbReference type="SAM" id="MobiDB-lite"/>
    </source>
</evidence>
<accession>A0ABP9I088</accession>